<sequence>MNLKNIWKLSFVIIIVYLSSCKPETIGFLNDNMRYNVSELQAVQGSSVTTNPLVANGSSTPMSVKLVAVRNKVTGEIVNDFLTEQEYSVYLGQVGSDINTMDQLSALIGTKKSPAISVNGIGGKVVLTPATESVPAGLYTLDIDISNISGQKSYKDVLNINLIELKPDSIFSKSATSSGLSSETDVRNLASTDYSTTIQYIPGNENKIIFMWLDKNGKAFNPKQGEVIKRASLPSFADWSPFYPEQLTDTSIVYQYPYFKGLSYPVKTTVRVGESNFTNLTSNYRINGAFTSLGRNINTSLMARFYKPGIHIVKFKVKNLNHRYPFFKTTTITKNVILPFGAGYASTKVDVNKTDILNALKISEQVFLDGLLKEVSFYATQADGTRNATNTANAPGMWLDELGNTVNWGGRAKLYSEYNKNDWAFYVGQFPDKNVVGEKMTIKQSFVYDDGQYFNEILYVLNVIIQ</sequence>
<protein>
    <submittedName>
        <fullName evidence="2">DUF4859 domain-containing protein</fullName>
    </submittedName>
</protein>
<organism evidence="2 3">
    <name type="scientific">Sphingobacterium bovistauri</name>
    <dbReference type="NCBI Taxonomy" id="2781959"/>
    <lineage>
        <taxon>Bacteria</taxon>
        <taxon>Pseudomonadati</taxon>
        <taxon>Bacteroidota</taxon>
        <taxon>Sphingobacteriia</taxon>
        <taxon>Sphingobacteriales</taxon>
        <taxon>Sphingobacteriaceae</taxon>
        <taxon>Sphingobacterium</taxon>
    </lineage>
</organism>
<dbReference type="RefSeq" id="WP_225551165.1">
    <property type="nucleotide sequence ID" value="NZ_JADEYP010000002.1"/>
</dbReference>
<evidence type="ECO:0000313" key="2">
    <source>
        <dbReference type="EMBL" id="MCA5003828.1"/>
    </source>
</evidence>
<reference evidence="2" key="1">
    <citation type="submission" date="2020-10" db="EMBL/GenBank/DDBJ databases">
        <authorList>
            <person name="Lu T."/>
            <person name="Wang Q."/>
            <person name="Han X."/>
        </authorList>
    </citation>
    <scope>NUCLEOTIDE SEQUENCE</scope>
    <source>
        <strain evidence="2">WQ 366</strain>
    </source>
</reference>
<feature type="domain" description="DUF4859" evidence="1">
    <location>
        <begin position="344"/>
        <end position="450"/>
    </location>
</feature>
<comment type="caution">
    <text evidence="2">The sequence shown here is derived from an EMBL/GenBank/DDBJ whole genome shotgun (WGS) entry which is preliminary data.</text>
</comment>
<accession>A0ABS7Z1H4</accession>
<name>A0ABS7Z1H4_9SPHI</name>
<dbReference type="InterPro" id="IPR032339">
    <property type="entry name" value="DUF4859"/>
</dbReference>
<gene>
    <name evidence="2" type="ORF">IPZ78_01535</name>
</gene>
<keyword evidence="3" id="KW-1185">Reference proteome</keyword>
<dbReference type="Pfam" id="PF16151">
    <property type="entry name" value="DUF4859"/>
    <property type="match status" value="1"/>
</dbReference>
<evidence type="ECO:0000259" key="1">
    <source>
        <dbReference type="Pfam" id="PF16151"/>
    </source>
</evidence>
<proteinExistence type="predicted"/>
<evidence type="ECO:0000313" key="3">
    <source>
        <dbReference type="Proteomes" id="UP001165302"/>
    </source>
</evidence>
<dbReference type="EMBL" id="JADEYP010000002">
    <property type="protein sequence ID" value="MCA5003828.1"/>
    <property type="molecule type" value="Genomic_DNA"/>
</dbReference>
<dbReference type="Proteomes" id="UP001165302">
    <property type="component" value="Unassembled WGS sequence"/>
</dbReference>